<keyword evidence="1" id="KW-0285">Flavoprotein</keyword>
<dbReference type="Pfam" id="PF04030">
    <property type="entry name" value="ALO"/>
    <property type="match status" value="1"/>
</dbReference>
<evidence type="ECO:0000256" key="1">
    <source>
        <dbReference type="ARBA" id="ARBA00022630"/>
    </source>
</evidence>
<dbReference type="OrthoDB" id="9800184at2"/>
<comment type="caution">
    <text evidence="5">The sequence shown here is derived from an EMBL/GenBank/DDBJ whole genome shotgun (WGS) entry which is preliminary data.</text>
</comment>
<evidence type="ECO:0000259" key="4">
    <source>
        <dbReference type="PROSITE" id="PS51387"/>
    </source>
</evidence>
<dbReference type="Proteomes" id="UP000078292">
    <property type="component" value="Unassembled WGS sequence"/>
</dbReference>
<keyword evidence="2" id="KW-0274">FAD</keyword>
<dbReference type="Gene3D" id="3.30.43.10">
    <property type="entry name" value="Uridine Diphospho-n-acetylenolpyruvylglucosamine Reductase, domain 2"/>
    <property type="match status" value="1"/>
</dbReference>
<keyword evidence="3" id="KW-0560">Oxidoreductase</keyword>
<dbReference type="InterPro" id="IPR007173">
    <property type="entry name" value="ALO_C"/>
</dbReference>
<dbReference type="GO" id="GO:0016020">
    <property type="term" value="C:membrane"/>
    <property type="evidence" value="ECO:0007669"/>
    <property type="project" value="InterPro"/>
</dbReference>
<reference evidence="5 6" key="1">
    <citation type="submission" date="2016-04" db="EMBL/GenBank/DDBJ databases">
        <title>First whole genome shotgun sequence of the bacterium Enteractinococcus sp. strain UASWS1574.</title>
        <authorList>
            <person name="Crovadore J."/>
            <person name="Chablais R."/>
            <person name="Lefort F."/>
        </authorList>
    </citation>
    <scope>NUCLEOTIDE SEQUENCE [LARGE SCALE GENOMIC DNA]</scope>
    <source>
        <strain evidence="5 6">UASWS1574</strain>
    </source>
</reference>
<dbReference type="GO" id="GO:0071949">
    <property type="term" value="F:FAD binding"/>
    <property type="evidence" value="ECO:0007669"/>
    <property type="project" value="InterPro"/>
</dbReference>
<dbReference type="EMBL" id="LXEY01000022">
    <property type="protein sequence ID" value="OAV59331.1"/>
    <property type="molecule type" value="Genomic_DNA"/>
</dbReference>
<dbReference type="GO" id="GO:0003885">
    <property type="term" value="F:D-arabinono-1,4-lactone oxidase activity"/>
    <property type="evidence" value="ECO:0007669"/>
    <property type="project" value="InterPro"/>
</dbReference>
<dbReference type="Gene3D" id="3.30.70.2520">
    <property type="match status" value="1"/>
</dbReference>
<dbReference type="SUPFAM" id="SSF55103">
    <property type="entry name" value="FAD-linked oxidases, C-terminal domain"/>
    <property type="match status" value="1"/>
</dbReference>
<dbReference type="InterPro" id="IPR016166">
    <property type="entry name" value="FAD-bd_PCMH"/>
</dbReference>
<dbReference type="Pfam" id="PF01565">
    <property type="entry name" value="FAD_binding_4"/>
    <property type="match status" value="1"/>
</dbReference>
<dbReference type="InterPro" id="IPR016167">
    <property type="entry name" value="FAD-bd_PCMH_sub1"/>
</dbReference>
<dbReference type="AlphaFoldDB" id="A0A1B7LWB4"/>
<keyword evidence="6" id="KW-1185">Reference proteome</keyword>
<dbReference type="InterPro" id="IPR016169">
    <property type="entry name" value="FAD-bd_PCMH_sub2"/>
</dbReference>
<accession>A0A1B7LWB4</accession>
<dbReference type="InterPro" id="IPR016171">
    <property type="entry name" value="Vanillyl_alc_oxidase_C-sub2"/>
</dbReference>
<protein>
    <recommendedName>
        <fullName evidence="4">FAD-binding PCMH-type domain-containing protein</fullName>
    </recommendedName>
</protein>
<sequence length="435" mass="48509">MAHTWSNWSKTISSTPTDVATPWTIEALETTVDEAIAQCRRLKAVGSGHSFTSIAAANDIQLDLSNYTGIVTFDQHAGRVTLRSGTRLWQIAQLLAGSGWAMENLGDINQQSIAGAISTGTHGTGVRFGALASQVIGLEFITGTGQRLTVSEDQDPEVLDALRVSLGAFGIVTTVTLQLVPEYDLRTVEAPAPLDEVLDNWQAFNDQHDHFEVFWFGHDQNVQTKSSQRLPVQDRSPSPLQRAQNWVTDELVSNGGLALISQLGRRYRRLLPALNRYATRAWGSSDVTAHWSSAFATPRRVRFNEMEYALPFETIPDVVRELRALFCRKNLGSTFPLEIRSAAPDTAWLATNHSQPTGYIAVHQYFQQDFREYFAQIEPILRAAGGRPHWGKLHTLAAADFPALYPKWQQMLDLREQYDPQRIFANSYVTRVLGA</sequence>
<dbReference type="InterPro" id="IPR010031">
    <property type="entry name" value="FAD_lactone_oxidase-like"/>
</dbReference>
<gene>
    <name evidence="5" type="ORF">A6F49_15855</name>
</gene>
<dbReference type="GO" id="GO:0080049">
    <property type="term" value="F:L-gulono-1,4-lactone dehydrogenase activity"/>
    <property type="evidence" value="ECO:0007669"/>
    <property type="project" value="TreeGrafter"/>
</dbReference>
<dbReference type="PIRSF" id="PIRSF000136">
    <property type="entry name" value="LGO_GLO"/>
    <property type="match status" value="1"/>
</dbReference>
<dbReference type="PROSITE" id="PS51387">
    <property type="entry name" value="FAD_PCMH"/>
    <property type="match status" value="1"/>
</dbReference>
<dbReference type="InterPro" id="IPR006094">
    <property type="entry name" value="Oxid_FAD_bind_N"/>
</dbReference>
<dbReference type="PANTHER" id="PTHR43762:SF1">
    <property type="entry name" value="D-ARABINONO-1,4-LACTONE OXIDASE"/>
    <property type="match status" value="1"/>
</dbReference>
<evidence type="ECO:0000256" key="2">
    <source>
        <dbReference type="ARBA" id="ARBA00022827"/>
    </source>
</evidence>
<dbReference type="Gene3D" id="3.30.465.10">
    <property type="match status" value="1"/>
</dbReference>
<dbReference type="PANTHER" id="PTHR43762">
    <property type="entry name" value="L-GULONOLACTONE OXIDASE"/>
    <property type="match status" value="1"/>
</dbReference>
<evidence type="ECO:0000313" key="5">
    <source>
        <dbReference type="EMBL" id="OAV59331.1"/>
    </source>
</evidence>
<organism evidence="5 6">
    <name type="scientific">Enteractinococcus helveticum</name>
    <dbReference type="NCBI Taxonomy" id="1837282"/>
    <lineage>
        <taxon>Bacteria</taxon>
        <taxon>Bacillati</taxon>
        <taxon>Actinomycetota</taxon>
        <taxon>Actinomycetes</taxon>
        <taxon>Micrococcales</taxon>
        <taxon>Micrococcaceae</taxon>
    </lineage>
</organism>
<name>A0A1B7LWB4_9MICC</name>
<dbReference type="STRING" id="1837282.A6F49_15855"/>
<proteinExistence type="predicted"/>
<dbReference type="RefSeq" id="WP_043058716.1">
    <property type="nucleotide sequence ID" value="NZ_LXEY01000022.1"/>
</dbReference>
<dbReference type="Gene3D" id="1.10.45.10">
    <property type="entry name" value="Vanillyl-alcohol Oxidase, Chain A, domain 4"/>
    <property type="match status" value="1"/>
</dbReference>
<dbReference type="InterPro" id="IPR036318">
    <property type="entry name" value="FAD-bd_PCMH-like_sf"/>
</dbReference>
<evidence type="ECO:0000313" key="6">
    <source>
        <dbReference type="Proteomes" id="UP000078292"/>
    </source>
</evidence>
<dbReference type="SUPFAM" id="SSF56176">
    <property type="entry name" value="FAD-binding/transporter-associated domain-like"/>
    <property type="match status" value="1"/>
</dbReference>
<evidence type="ECO:0000256" key="3">
    <source>
        <dbReference type="ARBA" id="ARBA00023002"/>
    </source>
</evidence>
<feature type="domain" description="FAD-binding PCMH-type" evidence="4">
    <location>
        <begin position="12"/>
        <end position="182"/>
    </location>
</feature>
<dbReference type="InterPro" id="IPR016164">
    <property type="entry name" value="FAD-linked_Oxase-like_C"/>
</dbReference>
<dbReference type="NCBIfam" id="TIGR01679">
    <property type="entry name" value="bact_FAD_ox"/>
    <property type="match status" value="1"/>
</dbReference>